<dbReference type="InterPro" id="IPR011678">
    <property type="entry name" value="EMC1_C"/>
</dbReference>
<evidence type="ECO:0000256" key="12">
    <source>
        <dbReference type="SAM" id="SignalP"/>
    </source>
</evidence>
<organism evidence="14 15">
    <name type="scientific">Hanseniaspora osmophila</name>
    <dbReference type="NCBI Taxonomy" id="56408"/>
    <lineage>
        <taxon>Eukaryota</taxon>
        <taxon>Fungi</taxon>
        <taxon>Dikarya</taxon>
        <taxon>Ascomycota</taxon>
        <taxon>Saccharomycotina</taxon>
        <taxon>Saccharomycetes</taxon>
        <taxon>Saccharomycodales</taxon>
        <taxon>Saccharomycodaceae</taxon>
        <taxon>Hanseniaspora</taxon>
    </lineage>
</organism>
<feature type="domain" description="ER membrane protein complex subunit 1 C-terminal" evidence="13">
    <location>
        <begin position="538"/>
        <end position="755"/>
    </location>
</feature>
<comment type="subunit">
    <text evidence="3">Component of the ER membrane protein complex (EMC).</text>
</comment>
<dbReference type="FunCoup" id="A0A1E5RI08">
    <property type="interactions" value="806"/>
</dbReference>
<dbReference type="Pfam" id="PF07774">
    <property type="entry name" value="EMC1_C"/>
    <property type="match status" value="1"/>
</dbReference>
<evidence type="ECO:0000256" key="4">
    <source>
        <dbReference type="ARBA" id="ARBA00020824"/>
    </source>
</evidence>
<dbReference type="STRING" id="56408.A0A1E5RI08"/>
<keyword evidence="9 11" id="KW-0472">Membrane</keyword>
<evidence type="ECO:0000256" key="6">
    <source>
        <dbReference type="ARBA" id="ARBA00022729"/>
    </source>
</evidence>
<keyword evidence="5 11" id="KW-0812">Transmembrane</keyword>
<evidence type="ECO:0000256" key="5">
    <source>
        <dbReference type="ARBA" id="ARBA00022692"/>
    </source>
</evidence>
<evidence type="ECO:0000256" key="10">
    <source>
        <dbReference type="ARBA" id="ARBA00023180"/>
    </source>
</evidence>
<keyword evidence="10" id="KW-0325">Glycoprotein</keyword>
<dbReference type="EMBL" id="LPNM01000006">
    <property type="protein sequence ID" value="OEJ86538.1"/>
    <property type="molecule type" value="Genomic_DNA"/>
</dbReference>
<evidence type="ECO:0000313" key="15">
    <source>
        <dbReference type="Proteomes" id="UP000095728"/>
    </source>
</evidence>
<evidence type="ECO:0000313" key="14">
    <source>
        <dbReference type="EMBL" id="OEJ86538.1"/>
    </source>
</evidence>
<feature type="signal peptide" evidence="12">
    <location>
        <begin position="1"/>
        <end position="21"/>
    </location>
</feature>
<keyword evidence="6 12" id="KW-0732">Signal</keyword>
<comment type="subcellular location">
    <subcellularLocation>
        <location evidence="1">Endoplasmic reticulum membrane</location>
        <topology evidence="1">Single-pass type I membrane protein</topology>
    </subcellularLocation>
</comment>
<comment type="caution">
    <text evidence="14">The sequence shown here is derived from an EMBL/GenBank/DDBJ whole genome shotgun (WGS) entry which is preliminary data.</text>
</comment>
<dbReference type="OrthoDB" id="28092at2759"/>
<keyword evidence="8 11" id="KW-1133">Transmembrane helix</keyword>
<comment type="similarity">
    <text evidence="2">Belongs to the EMC1 family.</text>
</comment>
<name>A0A1E5RI08_9ASCO</name>
<keyword evidence="7" id="KW-0256">Endoplasmic reticulum</keyword>
<sequence length="760" mass="85379">MLSAVIGAGLIANAFVRSVGAVFEDEVYKVDWEIQNLGTYSCIAKSGKNPNELVVLSQIADGVNLLGTLDVRDGTLTSRKLLETEYFDFMIDTPNNETEYVILKGYENELTALDSTYGLPVENYTFPEFHSSNLDHMSNRFTVEGAEFVVKDENLEHTILRNYLNATTDAQSLVYHYVNCDFASTVELIVREFPTDLYHYYSFKDSKLVNYWSRDESTANVIASVVIGPSPDVNEQSKDFIHDEGSLQNSSLIEIFNAYTKRIAFNFNRFKESIIVEKKYSIGSLILDFFTEDLSPEGIAKREKTFGFKQFLIVGKENGIVSCLNMQNGEILWSYSTKLALAQLTASSDNTILSVYSKDGVSIDLDISDLSKGPVFVSSTNRLFEGQSAKITPLFNNTLLVKLESGDLNVLNAEKSVTTDDVFVDHTAETVAAYKYLGQDEEAVLTKVWEFAPLNGKIVDVASKDPSEVVSNVGVILGNRTVLYKYLYPHLFSVASINEETQTLTVSILDAMTGAVIKSVSHNDHADFDKPVNMVFGEHWVVYSYFAHDPVPEQRLNVIELYESLTPNERITTDSTPYDVYGYISEPAILTQSFFYPEVISKMTLSKTKFGVSSKSVILELENGQITYVPKYIVNARRVEESEMSNDDKKEFMASPYYSIVPINDQMVITHQRSVLQRGNEKAQLFSAPTSLESTAYVCTLGYDLFCTRIAPSSQFDILPTSFERSQIMFTILGLIIALYVVKPWVETKKLKQTWFVKGN</sequence>
<evidence type="ECO:0000256" key="9">
    <source>
        <dbReference type="ARBA" id="ARBA00023136"/>
    </source>
</evidence>
<evidence type="ECO:0000256" key="7">
    <source>
        <dbReference type="ARBA" id="ARBA00022824"/>
    </source>
</evidence>
<dbReference type="AlphaFoldDB" id="A0A1E5RI08"/>
<dbReference type="Proteomes" id="UP000095728">
    <property type="component" value="Unassembled WGS sequence"/>
</dbReference>
<evidence type="ECO:0000256" key="8">
    <source>
        <dbReference type="ARBA" id="ARBA00022989"/>
    </source>
</evidence>
<protein>
    <recommendedName>
        <fullName evidence="4">ER membrane protein complex subunit 1</fullName>
    </recommendedName>
</protein>
<dbReference type="PANTHER" id="PTHR21573:SF0">
    <property type="entry name" value="ER MEMBRANE PROTEIN COMPLEX SUBUNIT 1"/>
    <property type="match status" value="1"/>
</dbReference>
<evidence type="ECO:0000259" key="13">
    <source>
        <dbReference type="Pfam" id="PF07774"/>
    </source>
</evidence>
<dbReference type="GO" id="GO:0072546">
    <property type="term" value="C:EMC complex"/>
    <property type="evidence" value="ECO:0007669"/>
    <property type="project" value="InterPro"/>
</dbReference>
<dbReference type="GO" id="GO:0034975">
    <property type="term" value="P:protein folding in endoplasmic reticulum"/>
    <property type="evidence" value="ECO:0007669"/>
    <property type="project" value="TreeGrafter"/>
</dbReference>
<feature type="transmembrane region" description="Helical" evidence="11">
    <location>
        <begin position="728"/>
        <end position="746"/>
    </location>
</feature>
<gene>
    <name evidence="14" type="ORF">AWRI3579_g1638</name>
</gene>
<dbReference type="SUPFAM" id="SSF50998">
    <property type="entry name" value="Quinoprotein alcohol dehydrogenase-like"/>
    <property type="match status" value="1"/>
</dbReference>
<proteinExistence type="inferred from homology"/>
<keyword evidence="15" id="KW-1185">Reference proteome</keyword>
<reference evidence="15" key="1">
    <citation type="journal article" date="2016" name="Genome Announc.">
        <title>Genome sequences of three species of Hanseniaspora isolated from spontaneous wine fermentations.</title>
        <authorList>
            <person name="Sternes P.R."/>
            <person name="Lee D."/>
            <person name="Kutyna D.R."/>
            <person name="Borneman A.R."/>
        </authorList>
    </citation>
    <scope>NUCLEOTIDE SEQUENCE [LARGE SCALE GENOMIC DNA]</scope>
    <source>
        <strain evidence="15">AWRI3579</strain>
    </source>
</reference>
<evidence type="ECO:0000256" key="1">
    <source>
        <dbReference type="ARBA" id="ARBA00004115"/>
    </source>
</evidence>
<dbReference type="PANTHER" id="PTHR21573">
    <property type="entry name" value="ER MEMBRANE PROTEIN COMPLEX SUBUNIT 1"/>
    <property type="match status" value="1"/>
</dbReference>
<dbReference type="InterPro" id="IPR011047">
    <property type="entry name" value="Quinoprotein_ADH-like_sf"/>
</dbReference>
<evidence type="ECO:0000256" key="2">
    <source>
        <dbReference type="ARBA" id="ARBA00007904"/>
    </source>
</evidence>
<evidence type="ECO:0000256" key="3">
    <source>
        <dbReference type="ARBA" id="ARBA00011276"/>
    </source>
</evidence>
<dbReference type="InParanoid" id="A0A1E5RI08"/>
<feature type="chain" id="PRO_5009184755" description="ER membrane protein complex subunit 1" evidence="12">
    <location>
        <begin position="22"/>
        <end position="760"/>
    </location>
</feature>
<dbReference type="InterPro" id="IPR026895">
    <property type="entry name" value="EMC1"/>
</dbReference>
<evidence type="ECO:0000256" key="11">
    <source>
        <dbReference type="SAM" id="Phobius"/>
    </source>
</evidence>
<accession>A0A1E5RI08</accession>